<dbReference type="Proteomes" id="UP000826271">
    <property type="component" value="Unassembled WGS sequence"/>
</dbReference>
<feature type="compositionally biased region" description="Polar residues" evidence="1">
    <location>
        <begin position="264"/>
        <end position="278"/>
    </location>
</feature>
<feature type="region of interest" description="Disordered" evidence="1">
    <location>
        <begin position="172"/>
        <end position="194"/>
    </location>
</feature>
<feature type="compositionally biased region" description="Low complexity" evidence="1">
    <location>
        <begin position="639"/>
        <end position="652"/>
    </location>
</feature>
<feature type="compositionally biased region" description="Polar residues" evidence="1">
    <location>
        <begin position="653"/>
        <end position="687"/>
    </location>
</feature>
<proteinExistence type="predicted"/>
<feature type="compositionally biased region" description="Basic residues" evidence="1">
    <location>
        <begin position="820"/>
        <end position="829"/>
    </location>
</feature>
<keyword evidence="2" id="KW-0812">Transmembrane</keyword>
<keyword evidence="2" id="KW-0472">Membrane</keyword>
<feature type="transmembrane region" description="Helical" evidence="2">
    <location>
        <begin position="29"/>
        <end position="50"/>
    </location>
</feature>
<keyword evidence="4" id="KW-1185">Reference proteome</keyword>
<feature type="compositionally biased region" description="Polar residues" evidence="1">
    <location>
        <begin position="172"/>
        <end position="189"/>
    </location>
</feature>
<feature type="region of interest" description="Disordered" evidence="1">
    <location>
        <begin position="595"/>
        <end position="720"/>
    </location>
</feature>
<gene>
    <name evidence="3" type="ORF">BUALT_Bualt11G0048300</name>
</gene>
<feature type="compositionally biased region" description="Basic and acidic residues" evidence="1">
    <location>
        <begin position="253"/>
        <end position="262"/>
    </location>
</feature>
<feature type="region of interest" description="Disordered" evidence="1">
    <location>
        <begin position="253"/>
        <end position="278"/>
    </location>
</feature>
<accession>A0AAV6X124</accession>
<feature type="compositionally biased region" description="Polar residues" evidence="1">
    <location>
        <begin position="600"/>
        <end position="620"/>
    </location>
</feature>
<evidence type="ECO:0000256" key="1">
    <source>
        <dbReference type="SAM" id="MobiDB-lite"/>
    </source>
</evidence>
<evidence type="ECO:0000313" key="4">
    <source>
        <dbReference type="Proteomes" id="UP000826271"/>
    </source>
</evidence>
<organism evidence="3 4">
    <name type="scientific">Buddleja alternifolia</name>
    <dbReference type="NCBI Taxonomy" id="168488"/>
    <lineage>
        <taxon>Eukaryota</taxon>
        <taxon>Viridiplantae</taxon>
        <taxon>Streptophyta</taxon>
        <taxon>Embryophyta</taxon>
        <taxon>Tracheophyta</taxon>
        <taxon>Spermatophyta</taxon>
        <taxon>Magnoliopsida</taxon>
        <taxon>eudicotyledons</taxon>
        <taxon>Gunneridae</taxon>
        <taxon>Pentapetalae</taxon>
        <taxon>asterids</taxon>
        <taxon>lamiids</taxon>
        <taxon>Lamiales</taxon>
        <taxon>Scrophulariaceae</taxon>
        <taxon>Buddlejeae</taxon>
        <taxon>Buddleja</taxon>
    </lineage>
</organism>
<protein>
    <submittedName>
        <fullName evidence="3">Uncharacterized protein</fullName>
    </submittedName>
</protein>
<dbReference type="AlphaFoldDB" id="A0AAV6X124"/>
<evidence type="ECO:0000313" key="3">
    <source>
        <dbReference type="EMBL" id="KAG8373667.1"/>
    </source>
</evidence>
<feature type="region of interest" description="Disordered" evidence="1">
    <location>
        <begin position="804"/>
        <end position="830"/>
    </location>
</feature>
<sequence>MYRKPSKRLLEEDMISALLRLQLIENTQFVLSHGFPILVLSIFAVLVMVMNVDAKDIQSDLYALKKLYGLLKKDGDETSNTTSDLLDEHARLLLKNLLDAAAKRTLKLHAEIIVGQVEASDMLSPPAQLQPPDLSSNETQLSQSCKKDLEDSDKDKKLDRLDITFWKENKFNPQGSQAGAVKQSEQSVVGNGPEYKDKRCRVCRRNTLKHLDSIEDTNFYDVGTQHSNSFFDQNNESGHYPWRSEQEIRNNNVDESKTEKGRQTRPSPSNSSGTAYTDFSSDRMVSDFDKVCNYDIETTNKPDEVDRASEEASEVIKQIELCISAFQIGADHLHLFEGNSARRQNCVVETKSVSPALQTQYGAVSRAEMSQSESSFQDSVGYLQHQVPCPTTEEINLPSFSSSQPSKMVQPSNGIWRQSAYRFIRNRSPALECDALGELGQSIEEHKFPIYKANKFHGQNVKAITDKIDSGNCRMSRNETSSKTPSWPVIVDSASRMGSPYQRCGPIKDENNKHIQSRPSDSFMYLNNSENAHSVNSSLNVALTSGVCCKKHPSKITEETLLHKKPSQLFVTPKNKGGIPTNRQHYMTATEKLIQHQESEGTPTDSYSSNLRSQETGSGDSDSKEYSSPDRTRKLRYVSSSRSSESWASPLSQGSESSYTSNSEDEVYSSTSGESTPNGSSNSSYHQPIQRRAGPTYLPRQSTSRKSGNEVINHKKQSGTWKRLKDRLAIIFHHHHHHHHHHHNPDGHEAKMKYKGKNIHFKKEDEAYGERAVEKARKSLIHDKNQKVHFHGLMEGLLRHVRRSKKSKAGKETVGQLTKGQHRKKKTLKKSQWWQLLQHNRGARKTHVKLGMGKRRTRLKALPMLK</sequence>
<comment type="caution">
    <text evidence="3">The sequence shown here is derived from an EMBL/GenBank/DDBJ whole genome shotgun (WGS) entry which is preliminary data.</text>
</comment>
<reference evidence="3" key="1">
    <citation type="submission" date="2019-10" db="EMBL/GenBank/DDBJ databases">
        <authorList>
            <person name="Zhang R."/>
            <person name="Pan Y."/>
            <person name="Wang J."/>
            <person name="Ma R."/>
            <person name="Yu S."/>
        </authorList>
    </citation>
    <scope>NUCLEOTIDE SEQUENCE</scope>
    <source>
        <strain evidence="3">LA-IB0</strain>
        <tissue evidence="3">Leaf</tissue>
    </source>
</reference>
<feature type="region of interest" description="Disordered" evidence="1">
    <location>
        <begin position="123"/>
        <end position="153"/>
    </location>
</feature>
<feature type="compositionally biased region" description="Polar residues" evidence="1">
    <location>
        <begin position="133"/>
        <end position="144"/>
    </location>
</feature>
<feature type="compositionally biased region" description="Basic and acidic residues" evidence="1">
    <location>
        <begin position="621"/>
        <end position="632"/>
    </location>
</feature>
<dbReference type="EMBL" id="WHWC01000011">
    <property type="protein sequence ID" value="KAG8373667.1"/>
    <property type="molecule type" value="Genomic_DNA"/>
</dbReference>
<name>A0AAV6X124_9LAMI</name>
<keyword evidence="2" id="KW-1133">Transmembrane helix</keyword>
<evidence type="ECO:0000256" key="2">
    <source>
        <dbReference type="SAM" id="Phobius"/>
    </source>
</evidence>